<feature type="compositionally biased region" description="Basic and acidic residues" evidence="1">
    <location>
        <begin position="162"/>
        <end position="175"/>
    </location>
</feature>
<reference evidence="3" key="2">
    <citation type="submission" date="2020-09" db="EMBL/GenBank/DDBJ databases">
        <authorList>
            <person name="Sun Q."/>
            <person name="Ohkuma M."/>
        </authorList>
    </citation>
    <scope>NUCLEOTIDE SEQUENCE</scope>
    <source>
        <strain evidence="3">JCM 3086</strain>
    </source>
</reference>
<dbReference type="RefSeq" id="WP_189312848.1">
    <property type="nucleotide sequence ID" value="NZ_BMQA01000013.1"/>
</dbReference>
<dbReference type="InterPro" id="IPR032477">
    <property type="entry name" value="Glyco_hydro_64"/>
</dbReference>
<proteinExistence type="predicted"/>
<dbReference type="Gene3D" id="2.60.110.10">
    <property type="entry name" value="Thaumatin"/>
    <property type="match status" value="1"/>
</dbReference>
<evidence type="ECO:0000313" key="3">
    <source>
        <dbReference type="EMBL" id="GGJ27260.1"/>
    </source>
</evidence>
<protein>
    <recommendedName>
        <fullName evidence="2">GH64 domain-containing protein</fullName>
    </recommendedName>
</protein>
<evidence type="ECO:0000259" key="2">
    <source>
        <dbReference type="PROSITE" id="PS52006"/>
    </source>
</evidence>
<dbReference type="InterPro" id="IPR037176">
    <property type="entry name" value="Osmotin/thaumatin-like_sf"/>
</dbReference>
<gene>
    <name evidence="3" type="ORF">GCM10010121_043110</name>
</gene>
<dbReference type="Gene3D" id="3.30.920.50">
    <property type="entry name" value="Beta-1,3-glucanase, C-terminal domain"/>
    <property type="match status" value="1"/>
</dbReference>
<name>A0A917KVT8_9ACTN</name>
<sequence length="175" mass="18609">MNAAASDIFGCAASLARNPNRCAALDRHVATLPADQQADPGRHYKAVPADHDAKFWHDNAINRLAGEFPHDDVAGQPSFIAHADPQWLLVAVDRQPSGRHRPKAPHLPLLEVRGLGPSAAMAEGAVLPVAPLATDVLGAGPGPQPPPRSGHERGPRGNGAGRLRDHRVPRQSHDR</sequence>
<dbReference type="InterPro" id="IPR042517">
    <property type="entry name" value="Glyco_hydro_64_N_2"/>
</dbReference>
<accession>A0A917KVT8</accession>
<evidence type="ECO:0000313" key="4">
    <source>
        <dbReference type="Proteomes" id="UP000657574"/>
    </source>
</evidence>
<organism evidence="3 4">
    <name type="scientific">Streptomyces brasiliensis</name>
    <dbReference type="NCBI Taxonomy" id="1954"/>
    <lineage>
        <taxon>Bacteria</taxon>
        <taxon>Bacillati</taxon>
        <taxon>Actinomycetota</taxon>
        <taxon>Actinomycetes</taxon>
        <taxon>Kitasatosporales</taxon>
        <taxon>Streptomycetaceae</taxon>
        <taxon>Streptomyces</taxon>
    </lineage>
</organism>
<dbReference type="Proteomes" id="UP000657574">
    <property type="component" value="Unassembled WGS sequence"/>
</dbReference>
<dbReference type="PROSITE" id="PS52006">
    <property type="entry name" value="GH64"/>
    <property type="match status" value="1"/>
</dbReference>
<feature type="region of interest" description="Disordered" evidence="1">
    <location>
        <begin position="134"/>
        <end position="175"/>
    </location>
</feature>
<evidence type="ECO:0000256" key="1">
    <source>
        <dbReference type="SAM" id="MobiDB-lite"/>
    </source>
</evidence>
<keyword evidence="4" id="KW-1185">Reference proteome</keyword>
<comment type="caution">
    <text evidence="3">The sequence shown here is derived from an EMBL/GenBank/DDBJ whole genome shotgun (WGS) entry which is preliminary data.</text>
</comment>
<reference evidence="3" key="1">
    <citation type="journal article" date="2014" name="Int. J. Syst. Evol. Microbiol.">
        <title>Complete genome sequence of Corynebacterium casei LMG S-19264T (=DSM 44701T), isolated from a smear-ripened cheese.</title>
        <authorList>
            <consortium name="US DOE Joint Genome Institute (JGI-PGF)"/>
            <person name="Walter F."/>
            <person name="Albersmeier A."/>
            <person name="Kalinowski J."/>
            <person name="Ruckert C."/>
        </authorList>
    </citation>
    <scope>NUCLEOTIDE SEQUENCE</scope>
    <source>
        <strain evidence="3">JCM 3086</strain>
    </source>
</reference>
<dbReference type="EMBL" id="BMQA01000013">
    <property type="protein sequence ID" value="GGJ27260.1"/>
    <property type="molecule type" value="Genomic_DNA"/>
</dbReference>
<dbReference type="AlphaFoldDB" id="A0A917KVT8"/>
<feature type="domain" description="GH64" evidence="2">
    <location>
        <begin position="1"/>
        <end position="94"/>
    </location>
</feature>
<dbReference type="Pfam" id="PF16483">
    <property type="entry name" value="Glyco_hydro_64"/>
    <property type="match status" value="1"/>
</dbReference>